<proteinExistence type="predicted"/>
<sequence length="91" mass="9913">MMPVSSSSPAINAPTTAEQQRLEQAAQAFEAIFLRDMIGAMRKAGLNEDLLGNSGGSQFRDMMDERVADDMAQTKGIGIAQLLVAQWKDRI</sequence>
<dbReference type="AlphaFoldDB" id="A0A3B0RL43"/>
<organism evidence="2">
    <name type="scientific">hydrothermal vent metagenome</name>
    <dbReference type="NCBI Taxonomy" id="652676"/>
    <lineage>
        <taxon>unclassified sequences</taxon>
        <taxon>metagenomes</taxon>
        <taxon>ecological metagenomes</taxon>
    </lineage>
</organism>
<feature type="domain" description="Flagellar protein FlgJ N-terminal" evidence="1">
    <location>
        <begin position="40"/>
        <end position="86"/>
    </location>
</feature>
<evidence type="ECO:0000313" key="2">
    <source>
        <dbReference type="EMBL" id="VAV93890.1"/>
    </source>
</evidence>
<dbReference type="EMBL" id="UOEF01000173">
    <property type="protein sequence ID" value="VAV93890.1"/>
    <property type="molecule type" value="Genomic_DNA"/>
</dbReference>
<dbReference type="InterPro" id="IPR019301">
    <property type="entry name" value="Flagellar_prot_FlgJ_N"/>
</dbReference>
<dbReference type="Pfam" id="PF10135">
    <property type="entry name" value="Rod-binding"/>
    <property type="match status" value="1"/>
</dbReference>
<reference evidence="2" key="1">
    <citation type="submission" date="2018-06" db="EMBL/GenBank/DDBJ databases">
        <authorList>
            <person name="Zhirakovskaya E."/>
        </authorList>
    </citation>
    <scope>NUCLEOTIDE SEQUENCE</scope>
</reference>
<gene>
    <name evidence="2" type="ORF">MNBD_ALPHA04-107</name>
</gene>
<accession>A0A3B0RL43</accession>
<name>A0A3B0RL43_9ZZZZ</name>
<protein>
    <recommendedName>
        <fullName evidence="1">Flagellar protein FlgJ N-terminal domain-containing protein</fullName>
    </recommendedName>
</protein>
<evidence type="ECO:0000259" key="1">
    <source>
        <dbReference type="Pfam" id="PF10135"/>
    </source>
</evidence>